<dbReference type="OrthoDB" id="9794987at2"/>
<dbReference type="EC" id="4.2.1.96" evidence="4"/>
<proteinExistence type="inferred from homology"/>
<evidence type="ECO:0000256" key="2">
    <source>
        <dbReference type="ARBA" id="ARBA00006472"/>
    </source>
</evidence>
<accession>A0A0M6XQP2</accession>
<dbReference type="NCBIfam" id="NF002018">
    <property type="entry name" value="PRK00823.1-3"/>
    <property type="match status" value="1"/>
</dbReference>
<dbReference type="HAMAP" id="MF_00434">
    <property type="entry name" value="Pterin_4_alpha"/>
    <property type="match status" value="1"/>
</dbReference>
<evidence type="ECO:0000256" key="4">
    <source>
        <dbReference type="HAMAP-Rule" id="MF_00434"/>
    </source>
</evidence>
<comment type="catalytic activity">
    <reaction evidence="1 4">
        <text>(4aS,6R)-4a-hydroxy-L-erythro-5,6,7,8-tetrahydrobiopterin = (6R)-L-erythro-6,7-dihydrobiopterin + H2O</text>
        <dbReference type="Rhea" id="RHEA:11920"/>
        <dbReference type="ChEBI" id="CHEBI:15377"/>
        <dbReference type="ChEBI" id="CHEBI:15642"/>
        <dbReference type="ChEBI" id="CHEBI:43120"/>
        <dbReference type="EC" id="4.2.1.96"/>
    </reaction>
</comment>
<dbReference type="InterPro" id="IPR001533">
    <property type="entry name" value="Pterin_deHydtase"/>
</dbReference>
<keyword evidence="6" id="KW-1185">Reference proteome</keyword>
<keyword evidence="3 4" id="KW-0456">Lyase</keyword>
<comment type="similarity">
    <text evidence="2 4">Belongs to the pterin-4-alpha-carbinolamine dehydratase family.</text>
</comment>
<gene>
    <name evidence="5" type="primary">phhB</name>
    <name evidence="5" type="ORF">JAN5088_01242</name>
</gene>
<dbReference type="RefSeq" id="WP_055681928.1">
    <property type="nucleotide sequence ID" value="NZ_CXPG01000014.1"/>
</dbReference>
<dbReference type="NCBIfam" id="NF002017">
    <property type="entry name" value="PRK00823.1-2"/>
    <property type="match status" value="1"/>
</dbReference>
<dbReference type="GO" id="GO:0006729">
    <property type="term" value="P:tetrahydrobiopterin biosynthetic process"/>
    <property type="evidence" value="ECO:0007669"/>
    <property type="project" value="InterPro"/>
</dbReference>
<dbReference type="EMBL" id="CXPG01000014">
    <property type="protein sequence ID" value="CTQ32471.1"/>
    <property type="molecule type" value="Genomic_DNA"/>
</dbReference>
<dbReference type="InterPro" id="IPR036428">
    <property type="entry name" value="PCD_sf"/>
</dbReference>
<evidence type="ECO:0000313" key="5">
    <source>
        <dbReference type="EMBL" id="CTQ32471.1"/>
    </source>
</evidence>
<dbReference type="Proteomes" id="UP000048908">
    <property type="component" value="Unassembled WGS sequence"/>
</dbReference>
<sequence>MTRPQIPDTAIPDGWTRDGDAIARRFTFANFSQAWGFMSRVALLAEAADHHPDWRNVWNRVDIRLTTHDAGGLTAKDTDLARAINDLKDDHRT</sequence>
<evidence type="ECO:0000256" key="1">
    <source>
        <dbReference type="ARBA" id="ARBA00001554"/>
    </source>
</evidence>
<dbReference type="Pfam" id="PF01329">
    <property type="entry name" value="Pterin_4a"/>
    <property type="match status" value="1"/>
</dbReference>
<evidence type="ECO:0000256" key="3">
    <source>
        <dbReference type="ARBA" id="ARBA00023239"/>
    </source>
</evidence>
<dbReference type="CDD" id="cd00914">
    <property type="entry name" value="PCD_DCoH_subfamily_b"/>
    <property type="match status" value="1"/>
</dbReference>
<dbReference type="SUPFAM" id="SSF55248">
    <property type="entry name" value="PCD-like"/>
    <property type="match status" value="1"/>
</dbReference>
<dbReference type="AlphaFoldDB" id="A0A0M6XQP2"/>
<dbReference type="STRING" id="282197.SAMN04488517_101406"/>
<evidence type="ECO:0000313" key="6">
    <source>
        <dbReference type="Proteomes" id="UP000048908"/>
    </source>
</evidence>
<reference evidence="5 6" key="1">
    <citation type="submission" date="2015-07" db="EMBL/GenBank/DDBJ databases">
        <authorList>
            <person name="Noorani M."/>
        </authorList>
    </citation>
    <scope>NUCLEOTIDE SEQUENCE [LARGE SCALE GENOMIC DNA]</scope>
    <source>
        <strain evidence="5 6">CECT 5088</strain>
    </source>
</reference>
<dbReference type="Gene3D" id="3.30.1360.20">
    <property type="entry name" value="Transcriptional coactivator/pterin dehydratase"/>
    <property type="match status" value="1"/>
</dbReference>
<protein>
    <recommendedName>
        <fullName evidence="4">Putative pterin-4-alpha-carbinolamine dehydratase</fullName>
        <shortName evidence="4">PHS</shortName>
        <ecNumber evidence="4">4.2.1.96</ecNumber>
    </recommendedName>
    <alternativeName>
        <fullName evidence="4">4-alpha-hydroxy-tetrahydropterin dehydratase</fullName>
    </alternativeName>
    <alternativeName>
        <fullName evidence="4">Pterin carbinolamine dehydratase</fullName>
        <shortName evidence="4">PCD</shortName>
    </alternativeName>
</protein>
<dbReference type="PANTHER" id="PTHR12599">
    <property type="entry name" value="PTERIN-4-ALPHA-CARBINOLAMINE DEHYDRATASE"/>
    <property type="match status" value="1"/>
</dbReference>
<name>A0A0M6XQP2_9RHOB</name>
<organism evidence="5 6">
    <name type="scientific">Jannaschia rubra</name>
    <dbReference type="NCBI Taxonomy" id="282197"/>
    <lineage>
        <taxon>Bacteria</taxon>
        <taxon>Pseudomonadati</taxon>
        <taxon>Pseudomonadota</taxon>
        <taxon>Alphaproteobacteria</taxon>
        <taxon>Rhodobacterales</taxon>
        <taxon>Roseobacteraceae</taxon>
        <taxon>Jannaschia</taxon>
    </lineage>
</organism>
<dbReference type="GO" id="GO:0008124">
    <property type="term" value="F:4-alpha-hydroxytetrahydrobiopterin dehydratase activity"/>
    <property type="evidence" value="ECO:0007669"/>
    <property type="project" value="UniProtKB-UniRule"/>
</dbReference>
<dbReference type="PANTHER" id="PTHR12599:SF0">
    <property type="entry name" value="PTERIN-4-ALPHA-CARBINOLAMINE DEHYDRATASE"/>
    <property type="match status" value="1"/>
</dbReference>